<evidence type="ECO:0000256" key="3">
    <source>
        <dbReference type="ARBA" id="ARBA00022448"/>
    </source>
</evidence>
<dbReference type="NCBIfam" id="TIGR00040">
    <property type="entry name" value="yfcE"/>
    <property type="match status" value="1"/>
</dbReference>
<dbReference type="InterPro" id="IPR033443">
    <property type="entry name" value="PROP1-like_PPR_dom"/>
</dbReference>
<dbReference type="InterPro" id="IPR028661">
    <property type="entry name" value="Vps29"/>
</dbReference>
<evidence type="ECO:0000256" key="4">
    <source>
        <dbReference type="ARBA" id="ARBA00022737"/>
    </source>
</evidence>
<organism evidence="10 11">
    <name type="scientific">Rhizophagus clarus</name>
    <dbReference type="NCBI Taxonomy" id="94130"/>
    <lineage>
        <taxon>Eukaryota</taxon>
        <taxon>Fungi</taxon>
        <taxon>Fungi incertae sedis</taxon>
        <taxon>Mucoromycota</taxon>
        <taxon>Glomeromycotina</taxon>
        <taxon>Glomeromycetes</taxon>
        <taxon>Glomerales</taxon>
        <taxon>Glomeraceae</taxon>
        <taxon>Rhizophagus</taxon>
    </lineage>
</organism>
<evidence type="ECO:0000313" key="11">
    <source>
        <dbReference type="Proteomes" id="UP000615446"/>
    </source>
</evidence>
<dbReference type="GO" id="GO:0006396">
    <property type="term" value="P:RNA processing"/>
    <property type="evidence" value="ECO:0007669"/>
    <property type="project" value="TreeGrafter"/>
</dbReference>
<comment type="caution">
    <text evidence="10">The sequence shown here is derived from an EMBL/GenBank/DDBJ whole genome shotgun (WGS) entry which is preliminary data.</text>
</comment>
<dbReference type="NCBIfam" id="TIGR00756">
    <property type="entry name" value="PPR"/>
    <property type="match status" value="6"/>
</dbReference>
<dbReference type="OrthoDB" id="185373at2759"/>
<feature type="repeat" description="PPR" evidence="6">
    <location>
        <begin position="740"/>
        <end position="774"/>
    </location>
</feature>
<dbReference type="GO" id="GO:0007005">
    <property type="term" value="P:mitochondrion organization"/>
    <property type="evidence" value="ECO:0007669"/>
    <property type="project" value="TreeGrafter"/>
</dbReference>
<evidence type="ECO:0000256" key="1">
    <source>
        <dbReference type="ARBA" id="ARBA00005945"/>
    </source>
</evidence>
<dbReference type="Pfam" id="PF17177">
    <property type="entry name" value="PPR_long"/>
    <property type="match status" value="1"/>
</dbReference>
<dbReference type="Pfam" id="PF12850">
    <property type="entry name" value="Metallophos_2"/>
    <property type="match status" value="1"/>
</dbReference>
<sequence>MVLVLVIGDLHIPYRIHDLPLKFKKLLVPGDYDEFPNWPLSKIITHGPLRIGVLHGHQVIPVGDVESLSIVARQMDVDILLTGHTHRFEAIEYEGKFFVNPGSATGAYSGFSSEDIKPSFVLMDIQGVVVVTYVYQLVDGDVKVDKIEYRKNYDTNRVLLFTSNVRVLKQIHENSFTVFTFKSHQCSSFCTKALEAHTSNKCCVTHFFHRIEHCSRKHNAALLNFINFQRQFSQFTLLNSNSTNDHANSMSLDKKGELNNVKILNTIQDNYYSKDIDDKSKISREFSLKGKDIKFRQFNDEVKKKLRKNSLHYNIITQNLHKLRNDSLKVYEIYTDVVKNGLICFIKSHHMRMFLQIICHNPNKKTFEWLIQIMKDFHFFNLKNRIPSDIYKMTLYKMVDLSNNNNSLPKILDALVEKSAFYRRADAYLILIRIYCERGNVDEALYILRRVILYGQIPRKGLYSTLIHESCKQGKLEMAEELLEEFEEYLDSPDIFLFTSLISGYSKKGEIDKIEKIFRKLLELGIQPDRELYTTLIFAYLRCGDIQSACRIYKKIAEQNIKYDIYLFVSQIYMRAINSDSADAEKIIEKMNASGIMPNTETYNHLIYALSRDNSIDTLKIENIYLQMLAQRAEPNRYTYELLIDAMCKRNNFLKASRFLSEMNRKFPITNVALNPIIRHQTLSGDINNAIRLYNQMILVGIEPNLYIYTTIISLATVSSRHSLAVKVFKELLARGHKPNVYVYSAFITSLVKAKKPQKAIQIFQQMVRDNVSINHIPFTTLIQSFAMTKRFEDGKKLYEMMKKMNLKIDRFVCYHFEKLIERAKRKDELKYFYEDIKKHGLDPKSHDRMYTKGKGPRYWKLRFLAQRKISRQLNYRLKKRLIHNERCIKLHYRY</sequence>
<evidence type="ECO:0000256" key="7">
    <source>
        <dbReference type="RuleBase" id="RU362040"/>
    </source>
</evidence>
<keyword evidence="4" id="KW-0677">Repeat</keyword>
<dbReference type="Pfam" id="PF01535">
    <property type="entry name" value="PPR"/>
    <property type="match status" value="3"/>
</dbReference>
<evidence type="ECO:0000256" key="6">
    <source>
        <dbReference type="PROSITE-ProRule" id="PRU00708"/>
    </source>
</evidence>
<dbReference type="SUPFAM" id="SSF56300">
    <property type="entry name" value="Metallo-dependent phosphatases"/>
    <property type="match status" value="1"/>
</dbReference>
<evidence type="ECO:0000259" key="8">
    <source>
        <dbReference type="Pfam" id="PF12850"/>
    </source>
</evidence>
<dbReference type="InterPro" id="IPR029052">
    <property type="entry name" value="Metallo-depent_PP-like"/>
</dbReference>
<dbReference type="Gene3D" id="3.60.21.10">
    <property type="match status" value="2"/>
</dbReference>
<dbReference type="GO" id="GO:0005739">
    <property type="term" value="C:mitochondrion"/>
    <property type="evidence" value="ECO:0007669"/>
    <property type="project" value="TreeGrafter"/>
</dbReference>
<dbReference type="InterPro" id="IPR051114">
    <property type="entry name" value="Mito_RNA_Proc_CCM1"/>
</dbReference>
<dbReference type="EMBL" id="BLAL01000229">
    <property type="protein sequence ID" value="GES93854.1"/>
    <property type="molecule type" value="Genomic_DNA"/>
</dbReference>
<comment type="similarity">
    <text evidence="1 7">Belongs to the VPS29 family.</text>
</comment>
<feature type="repeat" description="PPR" evidence="6">
    <location>
        <begin position="529"/>
        <end position="563"/>
    </location>
</feature>
<dbReference type="SUPFAM" id="SSF81901">
    <property type="entry name" value="HCP-like"/>
    <property type="match status" value="1"/>
</dbReference>
<dbReference type="PANTHER" id="PTHR47934">
    <property type="entry name" value="PENTATRICOPEPTIDE REPEAT-CONTAINING PROTEIN PET309, MITOCHONDRIAL"/>
    <property type="match status" value="1"/>
</dbReference>
<dbReference type="InterPro" id="IPR011990">
    <property type="entry name" value="TPR-like_helical_dom_sf"/>
</dbReference>
<dbReference type="PROSITE" id="PS51375">
    <property type="entry name" value="PPR"/>
    <property type="match status" value="7"/>
</dbReference>
<feature type="repeat" description="PPR" evidence="6">
    <location>
        <begin position="636"/>
        <end position="666"/>
    </location>
</feature>
<feature type="repeat" description="PPR" evidence="6">
    <location>
        <begin position="494"/>
        <end position="528"/>
    </location>
</feature>
<dbReference type="Pfam" id="PF12854">
    <property type="entry name" value="PPR_1"/>
    <property type="match status" value="1"/>
</dbReference>
<dbReference type="GO" id="GO:0042147">
    <property type="term" value="P:retrograde transport, endosome to Golgi"/>
    <property type="evidence" value="ECO:0007669"/>
    <property type="project" value="InterPro"/>
</dbReference>
<keyword evidence="5" id="KW-0653">Protein transport</keyword>
<gene>
    <name evidence="10" type="ORF">RCL2_002060400</name>
</gene>
<dbReference type="InterPro" id="IPR002885">
    <property type="entry name" value="PPR_rpt"/>
</dbReference>
<protein>
    <recommendedName>
        <fullName evidence="2 7">Vacuolar protein sorting-associated protein 29</fullName>
    </recommendedName>
</protein>
<evidence type="ECO:0000256" key="2">
    <source>
        <dbReference type="ARBA" id="ARBA00017767"/>
    </source>
</evidence>
<keyword evidence="3" id="KW-0813">Transport</keyword>
<evidence type="ECO:0000313" key="10">
    <source>
        <dbReference type="EMBL" id="GES93854.1"/>
    </source>
</evidence>
<dbReference type="GO" id="GO:0005829">
    <property type="term" value="C:cytosol"/>
    <property type="evidence" value="ECO:0007669"/>
    <property type="project" value="GOC"/>
</dbReference>
<evidence type="ECO:0000256" key="5">
    <source>
        <dbReference type="ARBA" id="ARBA00022927"/>
    </source>
</evidence>
<proteinExistence type="inferred from homology"/>
<dbReference type="Pfam" id="PF13812">
    <property type="entry name" value="PPR_3"/>
    <property type="match status" value="1"/>
</dbReference>
<accession>A0A8H3LZ31</accession>
<dbReference type="GO" id="GO:0030904">
    <property type="term" value="C:retromer complex"/>
    <property type="evidence" value="ECO:0007669"/>
    <property type="project" value="InterPro"/>
</dbReference>
<dbReference type="Proteomes" id="UP000615446">
    <property type="component" value="Unassembled WGS sequence"/>
</dbReference>
<dbReference type="GO" id="GO:0015031">
    <property type="term" value="P:protein transport"/>
    <property type="evidence" value="ECO:0007669"/>
    <property type="project" value="UniProtKB-KW"/>
</dbReference>
<name>A0A8H3LZ31_9GLOM</name>
<feature type="domain" description="PROP1-like PPR" evidence="9">
    <location>
        <begin position="685"/>
        <end position="809"/>
    </location>
</feature>
<feature type="domain" description="Calcineurin-like phosphoesterase" evidence="8">
    <location>
        <begin position="3"/>
        <end position="126"/>
    </location>
</feature>
<dbReference type="InterPro" id="IPR000979">
    <property type="entry name" value="Phosphodiesterase_MJ0936/Vps29"/>
</dbReference>
<evidence type="ECO:0000259" key="9">
    <source>
        <dbReference type="Pfam" id="PF17177"/>
    </source>
</evidence>
<dbReference type="AlphaFoldDB" id="A0A8H3LZ31"/>
<dbReference type="Gene3D" id="1.25.40.10">
    <property type="entry name" value="Tetratricopeptide repeat domain"/>
    <property type="match status" value="4"/>
</dbReference>
<reference evidence="10" key="1">
    <citation type="submission" date="2019-10" db="EMBL/GenBank/DDBJ databases">
        <title>Conservation and host-specific expression of non-tandemly repeated heterogenous ribosome RNA gene in arbuscular mycorrhizal fungi.</title>
        <authorList>
            <person name="Maeda T."/>
            <person name="Kobayashi Y."/>
            <person name="Nakagawa T."/>
            <person name="Ezawa T."/>
            <person name="Yamaguchi K."/>
            <person name="Bino T."/>
            <person name="Nishimoto Y."/>
            <person name="Shigenobu S."/>
            <person name="Kawaguchi M."/>
        </authorList>
    </citation>
    <scope>NUCLEOTIDE SEQUENCE</scope>
    <source>
        <strain evidence="10">HR1</strain>
    </source>
</reference>
<feature type="repeat" description="PPR" evidence="6">
    <location>
        <begin position="775"/>
        <end position="809"/>
    </location>
</feature>
<feature type="repeat" description="PPR" evidence="6">
    <location>
        <begin position="705"/>
        <end position="739"/>
    </location>
</feature>
<dbReference type="CDD" id="cd07394">
    <property type="entry name" value="MPP_Vps29"/>
    <property type="match status" value="1"/>
</dbReference>
<dbReference type="InterPro" id="IPR024654">
    <property type="entry name" value="Calcineurin-like_PHP_lpxH"/>
</dbReference>
<dbReference type="GO" id="GO:0003729">
    <property type="term" value="F:mRNA binding"/>
    <property type="evidence" value="ECO:0007669"/>
    <property type="project" value="TreeGrafter"/>
</dbReference>
<feature type="repeat" description="PPR" evidence="6">
    <location>
        <begin position="424"/>
        <end position="458"/>
    </location>
</feature>
<dbReference type="PANTHER" id="PTHR47934:SF5">
    <property type="entry name" value="PENTACOTRIPEPTIDE-REPEAT REGION OF PRORP DOMAIN-CONTAINING PROTEIN"/>
    <property type="match status" value="1"/>
</dbReference>